<accession>A0A8C3X766</accession>
<name>A0A8C3X766_9CETA</name>
<keyword evidence="1" id="KW-0732">Signal</keyword>
<evidence type="ECO:0000313" key="3">
    <source>
        <dbReference type="Proteomes" id="UP000694540"/>
    </source>
</evidence>
<evidence type="ECO:0000313" key="2">
    <source>
        <dbReference type="Ensembl" id="ENSCWAP00000025149.1"/>
    </source>
</evidence>
<dbReference type="Ensembl" id="ENSCWAT00000027266.1">
    <property type="protein sequence ID" value="ENSCWAP00000025149.1"/>
    <property type="gene ID" value="ENSCWAG00000019131.1"/>
</dbReference>
<dbReference type="Proteomes" id="UP000694540">
    <property type="component" value="Unplaced"/>
</dbReference>
<feature type="chain" id="PRO_5046141210" description="Secreted protein" evidence="1">
    <location>
        <begin position="25"/>
        <end position="68"/>
    </location>
</feature>
<reference evidence="2" key="1">
    <citation type="submission" date="2025-08" db="UniProtKB">
        <authorList>
            <consortium name="Ensembl"/>
        </authorList>
    </citation>
    <scope>IDENTIFICATION</scope>
</reference>
<sequence length="68" mass="7495">MDPARPPSFCLLALSLLMRRHTSSHSVGHRSHRPHSWMPSLVYLVAGGCEGPKMQCSWPKGPLLAIGF</sequence>
<feature type="signal peptide" evidence="1">
    <location>
        <begin position="1"/>
        <end position="24"/>
    </location>
</feature>
<dbReference type="GeneTree" id="ENSGT00390000003360"/>
<evidence type="ECO:0008006" key="4">
    <source>
        <dbReference type="Google" id="ProtNLM"/>
    </source>
</evidence>
<organism evidence="2 3">
    <name type="scientific">Catagonus wagneri</name>
    <name type="common">Chacoan peccary</name>
    <dbReference type="NCBI Taxonomy" id="51154"/>
    <lineage>
        <taxon>Eukaryota</taxon>
        <taxon>Metazoa</taxon>
        <taxon>Chordata</taxon>
        <taxon>Craniata</taxon>
        <taxon>Vertebrata</taxon>
        <taxon>Euteleostomi</taxon>
        <taxon>Mammalia</taxon>
        <taxon>Eutheria</taxon>
        <taxon>Laurasiatheria</taxon>
        <taxon>Artiodactyla</taxon>
        <taxon>Suina</taxon>
        <taxon>Tayassuidae</taxon>
        <taxon>Catagonus</taxon>
    </lineage>
</organism>
<evidence type="ECO:0000256" key="1">
    <source>
        <dbReference type="SAM" id="SignalP"/>
    </source>
</evidence>
<dbReference type="AlphaFoldDB" id="A0A8C3X766"/>
<keyword evidence="3" id="KW-1185">Reference proteome</keyword>
<reference evidence="2" key="2">
    <citation type="submission" date="2025-09" db="UniProtKB">
        <authorList>
            <consortium name="Ensembl"/>
        </authorList>
    </citation>
    <scope>IDENTIFICATION</scope>
</reference>
<protein>
    <recommendedName>
        <fullName evidence="4">Secreted protein</fullName>
    </recommendedName>
</protein>
<proteinExistence type="predicted"/>